<evidence type="ECO:0000256" key="2">
    <source>
        <dbReference type="PROSITE-ProRule" id="PRU01161"/>
    </source>
</evidence>
<dbReference type="InterPro" id="IPR002641">
    <property type="entry name" value="PNPLA_dom"/>
</dbReference>
<accession>A0A420ILR4</accession>
<dbReference type="PANTHER" id="PTHR24185:SF4">
    <property type="entry name" value="SERINE HYDROLASE, PUTATIVE (AFU_ORTHOLOGUE AFUA_2G07870)-RELATED"/>
    <property type="match status" value="1"/>
</dbReference>
<feature type="region of interest" description="Disordered" evidence="3">
    <location>
        <begin position="560"/>
        <end position="586"/>
    </location>
</feature>
<name>A0A420ILR4_9PEZI</name>
<proteinExistence type="predicted"/>
<feature type="short sequence motif" description="GXGXXG" evidence="2">
    <location>
        <begin position="25"/>
        <end position="30"/>
    </location>
</feature>
<comment type="caution">
    <text evidence="5">The sequence shown here is derived from an EMBL/GenBank/DDBJ whole genome shotgun (WGS) entry which is preliminary data.</text>
</comment>
<comment type="caution">
    <text evidence="2">Lacks conserved residue(s) required for the propagation of feature annotation.</text>
</comment>
<dbReference type="AlphaFoldDB" id="A0A420ILR4"/>
<gene>
    <name evidence="5" type="ORF">GcM1_233007</name>
</gene>
<evidence type="ECO:0000313" key="6">
    <source>
        <dbReference type="Proteomes" id="UP000285326"/>
    </source>
</evidence>
<keyword evidence="1" id="KW-0443">Lipid metabolism</keyword>
<feature type="domain" description="PNPLA" evidence="4">
    <location>
        <begin position="21"/>
        <end position="283"/>
    </location>
</feature>
<dbReference type="PANTHER" id="PTHR24185">
    <property type="entry name" value="CALCIUM-INDEPENDENT PHOSPHOLIPASE A2-GAMMA"/>
    <property type="match status" value="1"/>
</dbReference>
<evidence type="ECO:0000256" key="1">
    <source>
        <dbReference type="ARBA" id="ARBA00023098"/>
    </source>
</evidence>
<evidence type="ECO:0000256" key="3">
    <source>
        <dbReference type="SAM" id="MobiDB-lite"/>
    </source>
</evidence>
<dbReference type="InterPro" id="IPR016035">
    <property type="entry name" value="Acyl_Trfase/lysoPLipase"/>
</dbReference>
<sequence>MESSAHLRRKDTTKGPPLRILSLDGGGVRGYSMLVIIQEIMHRTYVEINGKAPRRNQIPKPADHFDLIVGSGTGGIIAIMLGRLRLDLETCMELYIRTSKDVFETDKRIAGIPYTSTLFKASRLEESMREGVMQHTILQSEGNDGSEHQPVSKFQTSSLKGYRYHSRNSSMASLSSRASRRCSEAPFFATNLGNPDALMYDKRENRTKTAVTAIYKGTRPGGQAALLRSYDSRKEPPSERECTIWQAGRATTATVLAFKPIQIGQSVFIDEGAGKFNPAPDALEEACVNEWPSREVGVFVSIGTGKRSSQSEKDSQVWYEEFIGEFADFRRRLMAKIDECTKIHDYMIREGLAKYRVNPENYYRLNVEVGLGEFQINEWTRIADISTSTHRYLARPDIQRVNIGIASKLARINRALLGNDIDRVSYESNEYLAPADKIPKTIHEPYPNAVELPADEIPYKTSRTSLGANFNGKLELELPTPLRTTYPRHSLRNSNGLSKRRHSDVAGLPAGSYNPISSEDDRIAFINNEFSKLKDLSINRIEPPPLPPKLYVEKPYDMARPLPPYPLDDEPPPVVDKSRKPSYKYI</sequence>
<dbReference type="Proteomes" id="UP000285326">
    <property type="component" value="Unassembled WGS sequence"/>
</dbReference>
<dbReference type="SUPFAM" id="SSF52151">
    <property type="entry name" value="FabD/lysophospholipase-like"/>
    <property type="match status" value="1"/>
</dbReference>
<protein>
    <submittedName>
        <fullName evidence="5">Calcium-independent phospholipase A2-gamma</fullName>
    </submittedName>
</protein>
<dbReference type="CDD" id="cd07216">
    <property type="entry name" value="Pat17_PNPLA8_PNPLA9_like3"/>
    <property type="match status" value="1"/>
</dbReference>
<organism evidence="5 6">
    <name type="scientific">Golovinomyces cichoracearum</name>
    <dbReference type="NCBI Taxonomy" id="62708"/>
    <lineage>
        <taxon>Eukaryota</taxon>
        <taxon>Fungi</taxon>
        <taxon>Dikarya</taxon>
        <taxon>Ascomycota</taxon>
        <taxon>Pezizomycotina</taxon>
        <taxon>Leotiomycetes</taxon>
        <taxon>Erysiphales</taxon>
        <taxon>Erysiphaceae</taxon>
        <taxon>Golovinomyces</taxon>
    </lineage>
</organism>
<evidence type="ECO:0000259" key="4">
    <source>
        <dbReference type="PROSITE" id="PS51635"/>
    </source>
</evidence>
<dbReference type="GO" id="GO:0016020">
    <property type="term" value="C:membrane"/>
    <property type="evidence" value="ECO:0007669"/>
    <property type="project" value="TreeGrafter"/>
</dbReference>
<dbReference type="Gene3D" id="3.40.1090.10">
    <property type="entry name" value="Cytosolic phospholipase A2 catalytic domain"/>
    <property type="match status" value="1"/>
</dbReference>
<evidence type="ECO:0000313" key="5">
    <source>
        <dbReference type="EMBL" id="RKF75463.1"/>
    </source>
</evidence>
<reference evidence="5 6" key="1">
    <citation type="journal article" date="2018" name="BMC Genomics">
        <title>Comparative genome analyses reveal sequence features reflecting distinct modes of host-adaptation between dicot and monocot powdery mildew.</title>
        <authorList>
            <person name="Wu Y."/>
            <person name="Ma X."/>
            <person name="Pan Z."/>
            <person name="Kale S.D."/>
            <person name="Song Y."/>
            <person name="King H."/>
            <person name="Zhang Q."/>
            <person name="Presley C."/>
            <person name="Deng X."/>
            <person name="Wei C.I."/>
            <person name="Xiao S."/>
        </authorList>
    </citation>
    <scope>NUCLEOTIDE SEQUENCE [LARGE SCALE GENOMIC DNA]</scope>
    <source>
        <strain evidence="5">UMSG1</strain>
    </source>
</reference>
<dbReference type="EMBL" id="MCBS01023391">
    <property type="protein sequence ID" value="RKF75463.1"/>
    <property type="molecule type" value="Genomic_DNA"/>
</dbReference>
<dbReference type="Pfam" id="PF01734">
    <property type="entry name" value="Patatin"/>
    <property type="match status" value="1"/>
</dbReference>
<dbReference type="GO" id="GO:0019369">
    <property type="term" value="P:arachidonate metabolic process"/>
    <property type="evidence" value="ECO:0007669"/>
    <property type="project" value="TreeGrafter"/>
</dbReference>
<dbReference type="GO" id="GO:0047499">
    <property type="term" value="F:calcium-independent phospholipase A2 activity"/>
    <property type="evidence" value="ECO:0007669"/>
    <property type="project" value="TreeGrafter"/>
</dbReference>
<dbReference type="PROSITE" id="PS51635">
    <property type="entry name" value="PNPLA"/>
    <property type="match status" value="1"/>
</dbReference>
<dbReference type="GO" id="GO:0046486">
    <property type="term" value="P:glycerolipid metabolic process"/>
    <property type="evidence" value="ECO:0007669"/>
    <property type="project" value="UniProtKB-ARBA"/>
</dbReference>